<keyword evidence="3" id="KW-1185">Reference proteome</keyword>
<dbReference type="AlphaFoldDB" id="A0A0D5YTR3"/>
<dbReference type="GO" id="GO:0005737">
    <property type="term" value="C:cytoplasm"/>
    <property type="evidence" value="ECO:0007669"/>
    <property type="project" value="TreeGrafter"/>
</dbReference>
<dbReference type="STRING" id="516051.VC82_1639"/>
<evidence type="ECO:0000313" key="3">
    <source>
        <dbReference type="Proteomes" id="UP000032726"/>
    </source>
</evidence>
<gene>
    <name evidence="2" type="ORF">VC82_1639</name>
</gene>
<dbReference type="PANTHER" id="PTHR48079">
    <property type="entry name" value="PROTEIN YEEZ"/>
    <property type="match status" value="1"/>
</dbReference>
<dbReference type="InterPro" id="IPR051783">
    <property type="entry name" value="NAD(P)-dependent_oxidoreduct"/>
</dbReference>
<dbReference type="InterPro" id="IPR036291">
    <property type="entry name" value="NAD(P)-bd_dom_sf"/>
</dbReference>
<sequence>MGCGWLGLPLASALQKDGHSVKGTTTSPAKLDMLTKQSIDAHVVQLNQERADGTLAAFLEGLDTLVVNVPPGLRKGNSGNYMKKIRQLVAPVERSAIRQLLFVSSTSVYGSASGEITEDTQPLPITESGKQLLAVEKLLFSTKSFKTTVVRFGGLIGPDRHPVHFLSGKKNLQNGHETVNLIHLEDCIHMIRTIIEEGYWGEIFNGVYPHHPTKAQYYTNEAKNRGLIPPLYEPEFSEKTKKSIINKNFLIKGHRLYTSIAS</sequence>
<accession>A0A0D5YTR3</accession>
<dbReference type="GO" id="GO:0004029">
    <property type="term" value="F:aldehyde dehydrogenase (NAD+) activity"/>
    <property type="evidence" value="ECO:0007669"/>
    <property type="project" value="TreeGrafter"/>
</dbReference>
<evidence type="ECO:0000313" key="2">
    <source>
        <dbReference type="EMBL" id="AKA35253.1"/>
    </source>
</evidence>
<dbReference type="CDD" id="cd05266">
    <property type="entry name" value="SDR_a4"/>
    <property type="match status" value="1"/>
</dbReference>
<dbReference type="Proteomes" id="UP000032726">
    <property type="component" value="Chromosome"/>
</dbReference>
<dbReference type="InterPro" id="IPR016040">
    <property type="entry name" value="NAD(P)-bd_dom"/>
</dbReference>
<protein>
    <submittedName>
        <fullName evidence="2">6-phosphogluconate dehydrogenase NAD-binding protein</fullName>
    </submittedName>
</protein>
<evidence type="ECO:0000259" key="1">
    <source>
        <dbReference type="Pfam" id="PF13460"/>
    </source>
</evidence>
<dbReference type="PANTHER" id="PTHR48079:SF6">
    <property type="entry name" value="NAD(P)-BINDING DOMAIN-CONTAINING PROTEIN-RELATED"/>
    <property type="match status" value="1"/>
</dbReference>
<feature type="domain" description="NAD(P)-binding" evidence="1">
    <location>
        <begin position="4"/>
        <end position="174"/>
    </location>
</feature>
<reference evidence="2 3" key="1">
    <citation type="submission" date="2015-03" db="EMBL/GenBank/DDBJ databases">
        <title>Complete genome sequence of Muricauda lutaonensis CC-HSB-11T, isolated from a coastal hot spring.</title>
        <authorList>
            <person name="Kim K.M."/>
        </authorList>
    </citation>
    <scope>NUCLEOTIDE SEQUENCE [LARGE SCALE GENOMIC DNA]</scope>
    <source>
        <strain evidence="2 3">CC-HSB-11</strain>
    </source>
</reference>
<name>A0A0D5YTR3_9FLAO</name>
<organism evidence="2 3">
    <name type="scientific">Flagellimonas lutaonensis</name>
    <dbReference type="NCBI Taxonomy" id="516051"/>
    <lineage>
        <taxon>Bacteria</taxon>
        <taxon>Pseudomonadati</taxon>
        <taxon>Bacteroidota</taxon>
        <taxon>Flavobacteriia</taxon>
        <taxon>Flavobacteriales</taxon>
        <taxon>Flavobacteriaceae</taxon>
        <taxon>Flagellimonas</taxon>
    </lineage>
</organism>
<dbReference type="Gene3D" id="3.40.50.720">
    <property type="entry name" value="NAD(P)-binding Rossmann-like Domain"/>
    <property type="match status" value="1"/>
</dbReference>
<dbReference type="KEGG" id="mlt:VC82_1639"/>
<dbReference type="EMBL" id="CP011071">
    <property type="protein sequence ID" value="AKA35253.1"/>
    <property type="molecule type" value="Genomic_DNA"/>
</dbReference>
<dbReference type="Pfam" id="PF13460">
    <property type="entry name" value="NAD_binding_10"/>
    <property type="match status" value="1"/>
</dbReference>
<dbReference type="HOGENOM" id="CLU_007383_11_1_10"/>
<proteinExistence type="predicted"/>
<dbReference type="SUPFAM" id="SSF51735">
    <property type="entry name" value="NAD(P)-binding Rossmann-fold domains"/>
    <property type="match status" value="1"/>
</dbReference>